<evidence type="ECO:0000313" key="3">
    <source>
        <dbReference type="Proteomes" id="UP000199309"/>
    </source>
</evidence>
<dbReference type="EMBL" id="FNHQ01000013">
    <property type="protein sequence ID" value="SDM77465.1"/>
    <property type="molecule type" value="Genomic_DNA"/>
</dbReference>
<dbReference type="Proteomes" id="UP000199309">
    <property type="component" value="Unassembled WGS sequence"/>
</dbReference>
<sequence length="52" mass="6275">MIDVWHGLQRIFHRVDDFENFLLILVTILFSLLFVRVIVAMIMGRWNLFPPM</sequence>
<keyword evidence="1" id="KW-1133">Transmembrane helix</keyword>
<keyword evidence="3" id="KW-1185">Reference proteome</keyword>
<evidence type="ECO:0000256" key="1">
    <source>
        <dbReference type="SAM" id="Phobius"/>
    </source>
</evidence>
<feature type="transmembrane region" description="Helical" evidence="1">
    <location>
        <begin position="21"/>
        <end position="43"/>
    </location>
</feature>
<reference evidence="2 3" key="1">
    <citation type="submission" date="2016-10" db="EMBL/GenBank/DDBJ databases">
        <authorList>
            <person name="de Groot N.N."/>
        </authorList>
    </citation>
    <scope>NUCLEOTIDE SEQUENCE [LARGE SCALE GENOMIC DNA]</scope>
    <source>
        <strain evidence="2 3">DSM 16981</strain>
    </source>
</reference>
<dbReference type="RefSeq" id="WP_176762906.1">
    <property type="nucleotide sequence ID" value="NZ_FNHQ01000013.1"/>
</dbReference>
<accession>A0A1G9W077</accession>
<keyword evidence="1" id="KW-0812">Transmembrane</keyword>
<name>A0A1G9W077_9FIRM</name>
<keyword evidence="1" id="KW-0472">Membrane</keyword>
<proteinExistence type="predicted"/>
<organism evidence="2 3">
    <name type="scientific">Megasphaera paucivorans</name>
    <dbReference type="NCBI Taxonomy" id="349095"/>
    <lineage>
        <taxon>Bacteria</taxon>
        <taxon>Bacillati</taxon>
        <taxon>Bacillota</taxon>
        <taxon>Negativicutes</taxon>
        <taxon>Veillonellales</taxon>
        <taxon>Veillonellaceae</taxon>
        <taxon>Megasphaera</taxon>
    </lineage>
</organism>
<dbReference type="AlphaFoldDB" id="A0A1G9W077"/>
<protein>
    <submittedName>
        <fullName evidence="2">Uncharacterized protein</fullName>
    </submittedName>
</protein>
<dbReference type="STRING" id="349095.SAMN05660299_01513"/>
<evidence type="ECO:0000313" key="2">
    <source>
        <dbReference type="EMBL" id="SDM77465.1"/>
    </source>
</evidence>
<gene>
    <name evidence="2" type="ORF">SAMN05660299_01513</name>
</gene>